<evidence type="ECO:0000313" key="4">
    <source>
        <dbReference type="Proteomes" id="UP001652394"/>
    </source>
</evidence>
<reference evidence="3 4" key="1">
    <citation type="journal article" date="2021" name="ISME Commun">
        <title>Automated analysis of genomic sequences facilitates high-throughput and comprehensive description of bacteria.</title>
        <authorList>
            <person name="Hitch T.C.A."/>
        </authorList>
    </citation>
    <scope>NUCLEOTIDE SEQUENCE [LARGE SCALE GENOMIC DNA]</scope>
    <source>
        <strain evidence="3 4">H2_18</strain>
    </source>
</reference>
<dbReference type="InterPro" id="IPR007539">
    <property type="entry name" value="DUF551"/>
</dbReference>
<proteinExistence type="predicted"/>
<protein>
    <submittedName>
        <fullName evidence="3">DUF551 domain-containing protein</fullName>
    </submittedName>
</protein>
<evidence type="ECO:0000313" key="3">
    <source>
        <dbReference type="EMBL" id="MCU6748434.1"/>
    </source>
</evidence>
<organism evidence="3 4">
    <name type="scientific">Faecalicatena acetigenes</name>
    <dbReference type="NCBI Taxonomy" id="2981790"/>
    <lineage>
        <taxon>Bacteria</taxon>
        <taxon>Bacillati</taxon>
        <taxon>Bacillota</taxon>
        <taxon>Clostridia</taxon>
        <taxon>Lachnospirales</taxon>
        <taxon>Lachnospiraceae</taxon>
        <taxon>Faecalicatena</taxon>
    </lineage>
</organism>
<keyword evidence="4" id="KW-1185">Reference proteome</keyword>
<name>A0ABT2TFI7_9FIRM</name>
<dbReference type="EMBL" id="JAOQJX010000022">
    <property type="protein sequence ID" value="MCU6748434.1"/>
    <property type="molecule type" value="Genomic_DNA"/>
</dbReference>
<sequence>IEEEIRDSIPFSEQRADGLRKARDIIRKQINDLSRENNQENTRLPRDNDGWIKCEERLPEEAGKYIITALDGERKIVSFAKWQNRYKRFDMAGERAYWRVIAWQPLPEPYRPEKEKSSCKEHIMSRFMKVE</sequence>
<feature type="domain" description="DUF551" evidence="2">
    <location>
        <begin position="50"/>
        <end position="109"/>
    </location>
</feature>
<dbReference type="RefSeq" id="WP_267304241.1">
    <property type="nucleotide sequence ID" value="NZ_JAOQJX010000022.1"/>
</dbReference>
<keyword evidence="1" id="KW-0175">Coiled coil</keyword>
<comment type="caution">
    <text evidence="3">The sequence shown here is derived from an EMBL/GenBank/DDBJ whole genome shotgun (WGS) entry which is preliminary data.</text>
</comment>
<evidence type="ECO:0000259" key="2">
    <source>
        <dbReference type="Pfam" id="PF04448"/>
    </source>
</evidence>
<feature type="non-terminal residue" evidence="3">
    <location>
        <position position="1"/>
    </location>
</feature>
<feature type="coiled-coil region" evidence="1">
    <location>
        <begin position="16"/>
        <end position="43"/>
    </location>
</feature>
<dbReference type="Proteomes" id="UP001652394">
    <property type="component" value="Unassembled WGS sequence"/>
</dbReference>
<accession>A0ABT2TFI7</accession>
<evidence type="ECO:0000256" key="1">
    <source>
        <dbReference type="SAM" id="Coils"/>
    </source>
</evidence>
<dbReference type="Pfam" id="PF04448">
    <property type="entry name" value="DUF551"/>
    <property type="match status" value="1"/>
</dbReference>
<gene>
    <name evidence="3" type="ORF">OCV51_12340</name>
</gene>